<evidence type="ECO:0000256" key="3">
    <source>
        <dbReference type="ARBA" id="ARBA00023163"/>
    </source>
</evidence>
<dbReference type="SUPFAM" id="SSF46785">
    <property type="entry name" value="Winged helix' DNA-binding domain"/>
    <property type="match status" value="1"/>
</dbReference>
<dbReference type="PANTHER" id="PTHR30136:SF24">
    <property type="entry name" value="HTH-TYPE TRANSCRIPTIONAL REPRESSOR ALLR"/>
    <property type="match status" value="1"/>
</dbReference>
<sequence length="270" mass="29280">MPRPAEQDAVSSLSRGLALLELFSMDESELSISEMARRAQIPKSTTHRLVTDLLEWGALERGRGGVRLGVRLFELGSLVPDHARLRELAIPFAHSLNQITQLTSNLAVREGNEIIYLEKISARDLRVPHSRVGGRLPMHCTALGKAILAHAPVPFIERVLSEPLVRLTPATITEPEVLRRELPEIRTRGVAYDIEESQLGLFCVGAPIFARQGQVIGALSVTGATSLDQARRFSGAVHAAANALSHALGAPLSPSTRYAGRRVATVTDIS</sequence>
<evidence type="ECO:0000313" key="6">
    <source>
        <dbReference type="EMBL" id="MEX0428631.1"/>
    </source>
</evidence>
<evidence type="ECO:0000256" key="2">
    <source>
        <dbReference type="ARBA" id="ARBA00023125"/>
    </source>
</evidence>
<evidence type="ECO:0000313" key="7">
    <source>
        <dbReference type="Proteomes" id="UP001556631"/>
    </source>
</evidence>
<dbReference type="Proteomes" id="UP001556631">
    <property type="component" value="Unassembled WGS sequence"/>
</dbReference>
<dbReference type="PROSITE" id="PS51077">
    <property type="entry name" value="HTH_ICLR"/>
    <property type="match status" value="1"/>
</dbReference>
<feature type="domain" description="HTH iclR-type" evidence="4">
    <location>
        <begin position="10"/>
        <end position="70"/>
    </location>
</feature>
<dbReference type="InterPro" id="IPR005471">
    <property type="entry name" value="Tscrpt_reg_IclR_N"/>
</dbReference>
<reference evidence="6 7" key="1">
    <citation type="submission" date="2024-07" db="EMBL/GenBank/DDBJ databases">
        <authorList>
            <person name="Lee S."/>
            <person name="Kang M."/>
        </authorList>
    </citation>
    <scope>NUCLEOTIDE SEQUENCE [LARGE SCALE GENOMIC DNA]</scope>
    <source>
        <strain evidence="6 7">DS6</strain>
    </source>
</reference>
<dbReference type="Gene3D" id="3.30.450.40">
    <property type="match status" value="1"/>
</dbReference>
<accession>A0ABV3T0B7</accession>
<gene>
    <name evidence="6" type="ORF">AB3X52_13450</name>
</gene>
<dbReference type="Gene3D" id="1.10.10.10">
    <property type="entry name" value="Winged helix-like DNA-binding domain superfamily/Winged helix DNA-binding domain"/>
    <property type="match status" value="1"/>
</dbReference>
<dbReference type="InterPro" id="IPR036388">
    <property type="entry name" value="WH-like_DNA-bd_sf"/>
</dbReference>
<dbReference type="Pfam" id="PF09339">
    <property type="entry name" value="HTH_IclR"/>
    <property type="match status" value="1"/>
</dbReference>
<keyword evidence="7" id="KW-1185">Reference proteome</keyword>
<dbReference type="Pfam" id="PF01614">
    <property type="entry name" value="IclR_C"/>
    <property type="match status" value="1"/>
</dbReference>
<dbReference type="InterPro" id="IPR050707">
    <property type="entry name" value="HTH_MetabolicPath_Reg"/>
</dbReference>
<dbReference type="InterPro" id="IPR029016">
    <property type="entry name" value="GAF-like_dom_sf"/>
</dbReference>
<dbReference type="InterPro" id="IPR036390">
    <property type="entry name" value="WH_DNA-bd_sf"/>
</dbReference>
<organism evidence="6 7">
    <name type="scientific">Nocardioides eburneus</name>
    <dbReference type="NCBI Taxonomy" id="3231482"/>
    <lineage>
        <taxon>Bacteria</taxon>
        <taxon>Bacillati</taxon>
        <taxon>Actinomycetota</taxon>
        <taxon>Actinomycetes</taxon>
        <taxon>Propionibacteriales</taxon>
        <taxon>Nocardioidaceae</taxon>
        <taxon>Nocardioides</taxon>
    </lineage>
</organism>
<dbReference type="PROSITE" id="PS51078">
    <property type="entry name" value="ICLR_ED"/>
    <property type="match status" value="1"/>
</dbReference>
<keyword evidence="3" id="KW-0804">Transcription</keyword>
<dbReference type="RefSeq" id="WP_367994602.1">
    <property type="nucleotide sequence ID" value="NZ_JBFPJR010000023.1"/>
</dbReference>
<name>A0ABV3T0B7_9ACTN</name>
<dbReference type="SMART" id="SM00346">
    <property type="entry name" value="HTH_ICLR"/>
    <property type="match status" value="1"/>
</dbReference>
<proteinExistence type="predicted"/>
<evidence type="ECO:0000259" key="5">
    <source>
        <dbReference type="PROSITE" id="PS51078"/>
    </source>
</evidence>
<protein>
    <submittedName>
        <fullName evidence="6">IclR family transcriptional regulator</fullName>
    </submittedName>
</protein>
<evidence type="ECO:0000259" key="4">
    <source>
        <dbReference type="PROSITE" id="PS51077"/>
    </source>
</evidence>
<dbReference type="EMBL" id="JBFPJR010000023">
    <property type="protein sequence ID" value="MEX0428631.1"/>
    <property type="molecule type" value="Genomic_DNA"/>
</dbReference>
<dbReference type="PANTHER" id="PTHR30136">
    <property type="entry name" value="HELIX-TURN-HELIX TRANSCRIPTIONAL REGULATOR, ICLR FAMILY"/>
    <property type="match status" value="1"/>
</dbReference>
<feature type="domain" description="IclR-ED" evidence="5">
    <location>
        <begin position="71"/>
        <end position="250"/>
    </location>
</feature>
<dbReference type="InterPro" id="IPR014757">
    <property type="entry name" value="Tscrpt_reg_IclR_C"/>
</dbReference>
<dbReference type="SUPFAM" id="SSF55781">
    <property type="entry name" value="GAF domain-like"/>
    <property type="match status" value="1"/>
</dbReference>
<keyword evidence="2" id="KW-0238">DNA-binding</keyword>
<keyword evidence="1" id="KW-0805">Transcription regulation</keyword>
<comment type="caution">
    <text evidence="6">The sequence shown here is derived from an EMBL/GenBank/DDBJ whole genome shotgun (WGS) entry which is preliminary data.</text>
</comment>
<evidence type="ECO:0000256" key="1">
    <source>
        <dbReference type="ARBA" id="ARBA00023015"/>
    </source>
</evidence>